<evidence type="ECO:0000313" key="5">
    <source>
        <dbReference type="Proteomes" id="UP000805614"/>
    </source>
</evidence>
<dbReference type="InterPro" id="IPR020904">
    <property type="entry name" value="Sc_DH/Rdtase_CS"/>
</dbReference>
<dbReference type="InterPro" id="IPR002347">
    <property type="entry name" value="SDR_fam"/>
</dbReference>
<dbReference type="InterPro" id="IPR057326">
    <property type="entry name" value="KR_dom"/>
</dbReference>
<proteinExistence type="inferred from homology"/>
<dbReference type="Pfam" id="PF13561">
    <property type="entry name" value="adh_short_C2"/>
    <property type="match status" value="1"/>
</dbReference>
<comment type="caution">
    <text evidence="4">The sequence shown here is derived from an EMBL/GenBank/DDBJ whole genome shotgun (WGS) entry which is preliminary data.</text>
</comment>
<dbReference type="CDD" id="cd05233">
    <property type="entry name" value="SDR_c"/>
    <property type="match status" value="1"/>
</dbReference>
<sequence length="256" mass="26109">MSNADPVSGRFTGRVALVTGGASGIGAATTRRLSAEGAAVVIIDVSAEGETVAERVRSAGGRALFLPGDVRDERTWDRAAEAAEEAFGGTDIVVNNAYALDVAPAHETSPASWDRQIGVSLTGVFLGARRLLPGLAARGGAMVITSSVHAMFGLPGRPAYAAAKGGLVSLSRQLAVEYGPGARVNCVLPGPILTPAWDRVDEADRARSVRATVLDRLGSPDEVAAAIAFLASPDASYITGAALTVDGGWSVAKDSA</sequence>
<evidence type="ECO:0000256" key="1">
    <source>
        <dbReference type="ARBA" id="ARBA00006484"/>
    </source>
</evidence>
<dbReference type="SUPFAM" id="SSF51735">
    <property type="entry name" value="NAD(P)-binding Rossmann-fold domains"/>
    <property type="match status" value="1"/>
</dbReference>
<evidence type="ECO:0000259" key="3">
    <source>
        <dbReference type="SMART" id="SM00822"/>
    </source>
</evidence>
<reference evidence="4 5" key="1">
    <citation type="submission" date="2020-06" db="EMBL/GenBank/DDBJ databases">
        <title>Actinomadura xiongansis sp. nov., isolated from soil of Baiyangdian.</title>
        <authorList>
            <person name="Zhang X."/>
        </authorList>
    </citation>
    <scope>NUCLEOTIDE SEQUENCE [LARGE SCALE GENOMIC DNA]</scope>
    <source>
        <strain evidence="4 5">HBUM206468</strain>
    </source>
</reference>
<dbReference type="InterPro" id="IPR036291">
    <property type="entry name" value="NAD(P)-bd_dom_sf"/>
</dbReference>
<dbReference type="SMART" id="SM00822">
    <property type="entry name" value="PKS_KR"/>
    <property type="match status" value="1"/>
</dbReference>
<dbReference type="Proteomes" id="UP000805614">
    <property type="component" value="Unassembled WGS sequence"/>
</dbReference>
<dbReference type="PRINTS" id="PR00080">
    <property type="entry name" value="SDRFAMILY"/>
</dbReference>
<keyword evidence="2" id="KW-0560">Oxidoreductase</keyword>
<dbReference type="EMBL" id="JABVEC010000001">
    <property type="protein sequence ID" value="MBC6463902.1"/>
    <property type="molecule type" value="Genomic_DNA"/>
</dbReference>
<evidence type="ECO:0000313" key="4">
    <source>
        <dbReference type="EMBL" id="MBC6463902.1"/>
    </source>
</evidence>
<gene>
    <name evidence="4" type="ORF">HKK74_00085</name>
</gene>
<comment type="similarity">
    <text evidence="1">Belongs to the short-chain dehydrogenases/reductases (SDR) family.</text>
</comment>
<protein>
    <submittedName>
        <fullName evidence="4">SDR family oxidoreductase</fullName>
    </submittedName>
</protein>
<evidence type="ECO:0000256" key="2">
    <source>
        <dbReference type="ARBA" id="ARBA00023002"/>
    </source>
</evidence>
<dbReference type="PROSITE" id="PS00061">
    <property type="entry name" value="ADH_SHORT"/>
    <property type="match status" value="1"/>
</dbReference>
<keyword evidence="5" id="KW-1185">Reference proteome</keyword>
<dbReference type="PANTHER" id="PTHR24321">
    <property type="entry name" value="DEHYDROGENASES, SHORT CHAIN"/>
    <property type="match status" value="1"/>
</dbReference>
<feature type="domain" description="Ketoreductase" evidence="3">
    <location>
        <begin position="14"/>
        <end position="203"/>
    </location>
</feature>
<name>A0ABR7LHB8_9ACTN</name>
<accession>A0ABR7LHB8</accession>
<dbReference type="PANTHER" id="PTHR24321:SF14">
    <property type="entry name" value="SHORT-CHAIN TYPE DEHYDROGENASE_REDUCTASE BLR2146-RELATED"/>
    <property type="match status" value="1"/>
</dbReference>
<dbReference type="PRINTS" id="PR00081">
    <property type="entry name" value="GDHRDH"/>
</dbReference>
<organism evidence="4 5">
    <name type="scientific">Actinomadura alba</name>
    <dbReference type="NCBI Taxonomy" id="406431"/>
    <lineage>
        <taxon>Bacteria</taxon>
        <taxon>Bacillati</taxon>
        <taxon>Actinomycetota</taxon>
        <taxon>Actinomycetes</taxon>
        <taxon>Streptosporangiales</taxon>
        <taxon>Thermomonosporaceae</taxon>
        <taxon>Actinomadura</taxon>
    </lineage>
</organism>
<dbReference type="RefSeq" id="WP_187240841.1">
    <property type="nucleotide sequence ID" value="NZ_BAAAOK010000015.1"/>
</dbReference>
<dbReference type="Gene3D" id="3.40.50.720">
    <property type="entry name" value="NAD(P)-binding Rossmann-like Domain"/>
    <property type="match status" value="1"/>
</dbReference>